<accession>A0A9P4PM77</accession>
<feature type="compositionally biased region" description="Basic and acidic residues" evidence="1">
    <location>
        <begin position="18"/>
        <end position="28"/>
    </location>
</feature>
<dbReference type="EMBL" id="MU001499">
    <property type="protein sequence ID" value="KAF2445713.1"/>
    <property type="molecule type" value="Genomic_DNA"/>
</dbReference>
<evidence type="ECO:0000313" key="3">
    <source>
        <dbReference type="Proteomes" id="UP000799764"/>
    </source>
</evidence>
<name>A0A9P4PM77_9PLEO</name>
<evidence type="ECO:0000256" key="1">
    <source>
        <dbReference type="SAM" id="MobiDB-lite"/>
    </source>
</evidence>
<organism evidence="2 3">
    <name type="scientific">Karstenula rhodostoma CBS 690.94</name>
    <dbReference type="NCBI Taxonomy" id="1392251"/>
    <lineage>
        <taxon>Eukaryota</taxon>
        <taxon>Fungi</taxon>
        <taxon>Dikarya</taxon>
        <taxon>Ascomycota</taxon>
        <taxon>Pezizomycotina</taxon>
        <taxon>Dothideomycetes</taxon>
        <taxon>Pleosporomycetidae</taxon>
        <taxon>Pleosporales</taxon>
        <taxon>Massarineae</taxon>
        <taxon>Didymosphaeriaceae</taxon>
        <taxon>Karstenula</taxon>
    </lineage>
</organism>
<keyword evidence="3" id="KW-1185">Reference proteome</keyword>
<dbReference type="Proteomes" id="UP000799764">
    <property type="component" value="Unassembled WGS sequence"/>
</dbReference>
<comment type="caution">
    <text evidence="2">The sequence shown here is derived from an EMBL/GenBank/DDBJ whole genome shotgun (WGS) entry which is preliminary data.</text>
</comment>
<sequence>MKSVLTFVANAIGIKNEMQSDNKQKPESLEESLTAAKSADQTNGAEMKKSIGETKSAPIDIPGSKARQSVFGDADDDDFIRYCCTGRPPKPPFEAFFSSALDSPTRSQNSRRATIAEKPDLNSKLVATLILHKGDHYLPLTLKNIHRLSALWKGTAPVADFGLFKRLIINEDINITHASHFLDALEFIGHHCEYLVVAGPILVSEYKDVFYREELNIGTGDDWSKVMERFPNLKSTSYERDLKI</sequence>
<proteinExistence type="predicted"/>
<reference evidence="2" key="1">
    <citation type="journal article" date="2020" name="Stud. Mycol.">
        <title>101 Dothideomycetes genomes: a test case for predicting lifestyles and emergence of pathogens.</title>
        <authorList>
            <person name="Haridas S."/>
            <person name="Albert R."/>
            <person name="Binder M."/>
            <person name="Bloem J."/>
            <person name="Labutti K."/>
            <person name="Salamov A."/>
            <person name="Andreopoulos B."/>
            <person name="Baker S."/>
            <person name="Barry K."/>
            <person name="Bills G."/>
            <person name="Bluhm B."/>
            <person name="Cannon C."/>
            <person name="Castanera R."/>
            <person name="Culley D."/>
            <person name="Daum C."/>
            <person name="Ezra D."/>
            <person name="Gonzalez J."/>
            <person name="Henrissat B."/>
            <person name="Kuo A."/>
            <person name="Liang C."/>
            <person name="Lipzen A."/>
            <person name="Lutzoni F."/>
            <person name="Magnuson J."/>
            <person name="Mondo S."/>
            <person name="Nolan M."/>
            <person name="Ohm R."/>
            <person name="Pangilinan J."/>
            <person name="Park H.-J."/>
            <person name="Ramirez L."/>
            <person name="Alfaro M."/>
            <person name="Sun H."/>
            <person name="Tritt A."/>
            <person name="Yoshinaga Y."/>
            <person name="Zwiers L.-H."/>
            <person name="Turgeon B."/>
            <person name="Goodwin S."/>
            <person name="Spatafora J."/>
            <person name="Crous P."/>
            <person name="Grigoriev I."/>
        </authorList>
    </citation>
    <scope>NUCLEOTIDE SEQUENCE</scope>
    <source>
        <strain evidence="2">CBS 690.94</strain>
    </source>
</reference>
<feature type="region of interest" description="Disordered" evidence="1">
    <location>
        <begin position="17"/>
        <end position="71"/>
    </location>
</feature>
<gene>
    <name evidence="2" type="ORF">P171DRAFT_443329</name>
</gene>
<evidence type="ECO:0000313" key="2">
    <source>
        <dbReference type="EMBL" id="KAF2445713.1"/>
    </source>
</evidence>
<dbReference type="AlphaFoldDB" id="A0A9P4PM77"/>
<dbReference type="OrthoDB" id="3776715at2759"/>
<protein>
    <submittedName>
        <fullName evidence="2">Uncharacterized protein</fullName>
    </submittedName>
</protein>